<reference evidence="1" key="1">
    <citation type="submission" date="2020-10" db="EMBL/GenBank/DDBJ databases">
        <authorList>
            <person name="Gilroy R."/>
        </authorList>
    </citation>
    <scope>NUCLEOTIDE SEQUENCE</scope>
    <source>
        <strain evidence="1">10532</strain>
    </source>
</reference>
<dbReference type="AlphaFoldDB" id="A0A9D9N255"/>
<evidence type="ECO:0000313" key="1">
    <source>
        <dbReference type="EMBL" id="MBO8457413.1"/>
    </source>
</evidence>
<dbReference type="Proteomes" id="UP000823638">
    <property type="component" value="Unassembled WGS sequence"/>
</dbReference>
<protein>
    <recommendedName>
        <fullName evidence="3">Lipoprotein</fullName>
    </recommendedName>
</protein>
<name>A0A9D9N255_9SPIR</name>
<dbReference type="EMBL" id="JADIMM010000059">
    <property type="protein sequence ID" value="MBO8457413.1"/>
    <property type="molecule type" value="Genomic_DNA"/>
</dbReference>
<sequence length="224" mass="24843">MERNKILFFCAVVVPFLMFSCKTTTEAVNNQEEVEARAEIIDWQGAEFGDSVPQWVRSVAARDYQAVSSLPEMNGKVAMTFSGEGQDRDLLKLWVDTNDASGQIVRQIKQTVTNTAGAMASGDKDNSESVQKMAESVTGIWSQTTVSGFAKVRDFWTKVKLGDGSTEYRYYVLYGIDKENLEYQIDAAMGKVRAESEAEEEALNKIEEAIKESAFAATGSVERI</sequence>
<dbReference type="PROSITE" id="PS51257">
    <property type="entry name" value="PROKAR_LIPOPROTEIN"/>
    <property type="match status" value="1"/>
</dbReference>
<comment type="caution">
    <text evidence="1">The sequence shown here is derived from an EMBL/GenBank/DDBJ whole genome shotgun (WGS) entry which is preliminary data.</text>
</comment>
<evidence type="ECO:0008006" key="3">
    <source>
        <dbReference type="Google" id="ProtNLM"/>
    </source>
</evidence>
<reference evidence="1" key="2">
    <citation type="journal article" date="2021" name="PeerJ">
        <title>Extensive microbial diversity within the chicken gut microbiome revealed by metagenomics and culture.</title>
        <authorList>
            <person name="Gilroy R."/>
            <person name="Ravi A."/>
            <person name="Getino M."/>
            <person name="Pursley I."/>
            <person name="Horton D.L."/>
            <person name="Alikhan N.F."/>
            <person name="Baker D."/>
            <person name="Gharbi K."/>
            <person name="Hall N."/>
            <person name="Watson M."/>
            <person name="Adriaenssens E.M."/>
            <person name="Foster-Nyarko E."/>
            <person name="Jarju S."/>
            <person name="Secka A."/>
            <person name="Antonio M."/>
            <person name="Oren A."/>
            <person name="Chaudhuri R.R."/>
            <person name="La Ragione R."/>
            <person name="Hildebrand F."/>
            <person name="Pallen M.J."/>
        </authorList>
    </citation>
    <scope>NUCLEOTIDE SEQUENCE</scope>
    <source>
        <strain evidence="1">10532</strain>
    </source>
</reference>
<organism evidence="1 2">
    <name type="scientific">Candidatus Gallitreponema excrementavium</name>
    <dbReference type="NCBI Taxonomy" id="2840840"/>
    <lineage>
        <taxon>Bacteria</taxon>
        <taxon>Pseudomonadati</taxon>
        <taxon>Spirochaetota</taxon>
        <taxon>Spirochaetia</taxon>
        <taxon>Spirochaetales</taxon>
        <taxon>Candidatus Gallitreponema</taxon>
    </lineage>
</organism>
<proteinExistence type="predicted"/>
<accession>A0A9D9N255</accession>
<gene>
    <name evidence="1" type="ORF">IAA81_04195</name>
</gene>
<evidence type="ECO:0000313" key="2">
    <source>
        <dbReference type="Proteomes" id="UP000823638"/>
    </source>
</evidence>